<dbReference type="RefSeq" id="WP_243700695.1">
    <property type="nucleotide sequence ID" value="NZ_SLWU01000035.1"/>
</dbReference>
<evidence type="ECO:0000313" key="4">
    <source>
        <dbReference type="Proteomes" id="UP000294886"/>
    </source>
</evidence>
<dbReference type="PANTHER" id="PTHR43283:SF11">
    <property type="entry name" value="BETA-LACTAMASE-RELATED DOMAIN-CONTAINING PROTEIN"/>
    <property type="match status" value="1"/>
</dbReference>
<sequence>MMVLNYKTRNINIIDWEGIKMLSKKLISFILILTLTFNLNYVFAATRENGLLIKHDDTIAGQFDVSFNNKKIKIYYGTFKAHKNNAYVIIQNMGNSKIELYINGQKIYIPRDLDDENKDLKINIGPYVNEGENDIVVYSEKVPNKTRIIIPYLELRAGTPEEVGMLSETLNKIDKIVNDAINKGITPGAVVLVAKDGVIVKNTAYGYAQKYDMGKLLDEPRLMMTNTIFDLASVTKVMATTQAIMQLVSQGKLKVTDKVSKYIPDFAQNGKGDITIADLLTHTSGLSPWKPLYYHAKNADEVLEYICKLPLEYKTGTDRKYSDIGFMTLGFVIKAITGKDVDEYTRENIYSKLGMKDTMFNPLKDTRDLKWRIAATSWGNPFEYKMVAQPGWIYPIEEKLEDWNGWRNYTLVGEANDGNCFYANSGVAGHAGLFSTANDLAILGQAMLNGAFL</sequence>
<dbReference type="Proteomes" id="UP000294886">
    <property type="component" value="Unassembled WGS sequence"/>
</dbReference>
<dbReference type="AlphaFoldDB" id="A0A4R2JQ56"/>
<evidence type="ECO:0000259" key="2">
    <source>
        <dbReference type="Pfam" id="PF00144"/>
    </source>
</evidence>
<organism evidence="3 4">
    <name type="scientific">Caldanaerobacter subterraneus</name>
    <dbReference type="NCBI Taxonomy" id="911092"/>
    <lineage>
        <taxon>Bacteria</taxon>
        <taxon>Bacillati</taxon>
        <taxon>Bacillota</taxon>
        <taxon>Clostridia</taxon>
        <taxon>Thermoanaerobacterales</taxon>
        <taxon>Thermoanaerobacteraceae</taxon>
        <taxon>Caldanaerobacter</taxon>
    </lineage>
</organism>
<protein>
    <submittedName>
        <fullName evidence="3">CubicO group peptidase (Beta-lactamase class C family)</fullName>
    </submittedName>
</protein>
<dbReference type="PANTHER" id="PTHR43283">
    <property type="entry name" value="BETA-LACTAMASE-RELATED"/>
    <property type="match status" value="1"/>
</dbReference>
<dbReference type="Pfam" id="PF00144">
    <property type="entry name" value="Beta-lactamase"/>
    <property type="match status" value="1"/>
</dbReference>
<keyword evidence="1" id="KW-0378">Hydrolase</keyword>
<dbReference type="EMBL" id="SLWU01000035">
    <property type="protein sequence ID" value="TCO56305.1"/>
    <property type="molecule type" value="Genomic_DNA"/>
</dbReference>
<gene>
    <name evidence="3" type="ORF">EV203_13516</name>
</gene>
<feature type="domain" description="Beta-lactamase-related" evidence="2">
    <location>
        <begin position="175"/>
        <end position="447"/>
    </location>
</feature>
<dbReference type="SUPFAM" id="SSF56601">
    <property type="entry name" value="beta-lactamase/transpeptidase-like"/>
    <property type="match status" value="1"/>
</dbReference>
<dbReference type="InterPro" id="IPR012338">
    <property type="entry name" value="Beta-lactam/transpept-like"/>
</dbReference>
<dbReference type="Gene3D" id="3.40.710.10">
    <property type="entry name" value="DD-peptidase/beta-lactamase superfamily"/>
    <property type="match status" value="1"/>
</dbReference>
<dbReference type="InterPro" id="IPR001466">
    <property type="entry name" value="Beta-lactam-related"/>
</dbReference>
<reference evidence="3 4" key="1">
    <citation type="submission" date="2019-03" db="EMBL/GenBank/DDBJ databases">
        <title>Genomic Encyclopedia of Type Strains, Phase IV (KMG-IV): sequencing the most valuable type-strain genomes for metagenomic binning, comparative biology and taxonomic classification.</title>
        <authorList>
            <person name="Goeker M."/>
        </authorList>
    </citation>
    <scope>NUCLEOTIDE SEQUENCE [LARGE SCALE GENOMIC DNA]</scope>
    <source>
        <strain evidence="3 4">DSM 13054</strain>
    </source>
</reference>
<dbReference type="GO" id="GO:0016787">
    <property type="term" value="F:hydrolase activity"/>
    <property type="evidence" value="ECO:0007669"/>
    <property type="project" value="UniProtKB-KW"/>
</dbReference>
<evidence type="ECO:0000313" key="3">
    <source>
        <dbReference type="EMBL" id="TCO56305.1"/>
    </source>
</evidence>
<comment type="caution">
    <text evidence="3">The sequence shown here is derived from an EMBL/GenBank/DDBJ whole genome shotgun (WGS) entry which is preliminary data.</text>
</comment>
<dbReference type="InterPro" id="IPR050789">
    <property type="entry name" value="Diverse_Enzym_Activities"/>
</dbReference>
<accession>A0A4R2JQ56</accession>
<evidence type="ECO:0000256" key="1">
    <source>
        <dbReference type="ARBA" id="ARBA00022801"/>
    </source>
</evidence>
<name>A0A4R2JQ56_9THEO</name>
<proteinExistence type="predicted"/>